<evidence type="ECO:0000313" key="2">
    <source>
        <dbReference type="EMBL" id="CAH1435755.1"/>
    </source>
</evidence>
<comment type="caution">
    <text evidence="2">The sequence shown here is derived from an EMBL/GenBank/DDBJ whole genome shotgun (WGS) entry which is preliminary data.</text>
</comment>
<dbReference type="AlphaFoldDB" id="A0AAU9NA53"/>
<evidence type="ECO:0008006" key="4">
    <source>
        <dbReference type="Google" id="ProtNLM"/>
    </source>
</evidence>
<feature type="compositionally biased region" description="Acidic residues" evidence="1">
    <location>
        <begin position="75"/>
        <end position="88"/>
    </location>
</feature>
<feature type="region of interest" description="Disordered" evidence="1">
    <location>
        <begin position="47"/>
        <end position="88"/>
    </location>
</feature>
<keyword evidence="3" id="KW-1185">Reference proteome</keyword>
<evidence type="ECO:0000256" key="1">
    <source>
        <dbReference type="SAM" id="MobiDB-lite"/>
    </source>
</evidence>
<proteinExistence type="predicted"/>
<reference evidence="2 3" key="1">
    <citation type="submission" date="2022-01" db="EMBL/GenBank/DDBJ databases">
        <authorList>
            <person name="Xiong W."/>
            <person name="Schranz E."/>
        </authorList>
    </citation>
    <scope>NUCLEOTIDE SEQUENCE [LARGE SCALE GENOMIC DNA]</scope>
</reference>
<organism evidence="2 3">
    <name type="scientific">Lactuca virosa</name>
    <dbReference type="NCBI Taxonomy" id="75947"/>
    <lineage>
        <taxon>Eukaryota</taxon>
        <taxon>Viridiplantae</taxon>
        <taxon>Streptophyta</taxon>
        <taxon>Embryophyta</taxon>
        <taxon>Tracheophyta</taxon>
        <taxon>Spermatophyta</taxon>
        <taxon>Magnoliopsida</taxon>
        <taxon>eudicotyledons</taxon>
        <taxon>Gunneridae</taxon>
        <taxon>Pentapetalae</taxon>
        <taxon>asterids</taxon>
        <taxon>campanulids</taxon>
        <taxon>Asterales</taxon>
        <taxon>Asteraceae</taxon>
        <taxon>Cichorioideae</taxon>
        <taxon>Cichorieae</taxon>
        <taxon>Lactucinae</taxon>
        <taxon>Lactuca</taxon>
    </lineage>
</organism>
<evidence type="ECO:0000313" key="3">
    <source>
        <dbReference type="Proteomes" id="UP001157418"/>
    </source>
</evidence>
<dbReference type="EMBL" id="CAKMRJ010004445">
    <property type="protein sequence ID" value="CAH1435755.1"/>
    <property type="molecule type" value="Genomic_DNA"/>
</dbReference>
<name>A0AAU9NA53_9ASTR</name>
<accession>A0AAU9NA53</accession>
<dbReference type="Proteomes" id="UP001157418">
    <property type="component" value="Unassembled WGS sequence"/>
</dbReference>
<protein>
    <recommendedName>
        <fullName evidence="4">Remorin N-terminal domain-containing protein</fullName>
    </recommendedName>
</protein>
<gene>
    <name evidence="2" type="ORF">LVIROSA_LOCUS22170</name>
</gene>
<sequence length="88" mass="9607">MEVSQVPSEWEASALIESEEKSKITNTMNSWINIEAINKNIHLKTKPAPKKVASATTGGDKKADGPAQTKKAVEPEDVEPSEMTLEEI</sequence>